<evidence type="ECO:0000313" key="8">
    <source>
        <dbReference type="EMBL" id="TWU79031.1"/>
    </source>
</evidence>
<comment type="caution">
    <text evidence="8">The sequence shown here is derived from an EMBL/GenBank/DDBJ whole genome shotgun (WGS) entry which is preliminary data.</text>
</comment>
<dbReference type="InterPro" id="IPR013148">
    <property type="entry name" value="Glyco_hydro_32_N"/>
</dbReference>
<evidence type="ECO:0000259" key="6">
    <source>
        <dbReference type="Pfam" id="PF00251"/>
    </source>
</evidence>
<dbReference type="Pfam" id="PF00251">
    <property type="entry name" value="Glyco_hydro_32N"/>
    <property type="match status" value="1"/>
</dbReference>
<dbReference type="GO" id="GO:0004575">
    <property type="term" value="F:sucrose alpha-glucosidase activity"/>
    <property type="evidence" value="ECO:0007669"/>
    <property type="project" value="TreeGrafter"/>
</dbReference>
<dbReference type="AlphaFoldDB" id="A0A5C6GPT8"/>
<evidence type="ECO:0000256" key="3">
    <source>
        <dbReference type="ARBA" id="ARBA00023295"/>
    </source>
</evidence>
<keyword evidence="2 4" id="KW-0378">Hydrolase</keyword>
<dbReference type="SMART" id="SM00640">
    <property type="entry name" value="Glyco_32"/>
    <property type="match status" value="1"/>
</dbReference>
<reference evidence="9" key="1">
    <citation type="submission" date="2018-12" db="EMBL/GenBank/DDBJ databases">
        <title>The complete genome of Metarhizium rileyi, a key fungal pathogen of Lepidoptera.</title>
        <authorList>
            <person name="Binneck E."/>
            <person name="Lastra C.C.L."/>
            <person name="Sosa-Gomez D.R."/>
        </authorList>
    </citation>
    <scope>NUCLEOTIDE SEQUENCE [LARGE SCALE GENOMIC DNA]</scope>
    <source>
        <strain evidence="9">Cep018-CH2</strain>
    </source>
</reference>
<feature type="domain" description="Glycosyl hydrolase family 32 C-terminal" evidence="7">
    <location>
        <begin position="447"/>
        <end position="531"/>
    </location>
</feature>
<evidence type="ECO:0000256" key="2">
    <source>
        <dbReference type="ARBA" id="ARBA00022801"/>
    </source>
</evidence>
<dbReference type="SUPFAM" id="SSF75005">
    <property type="entry name" value="Arabinanase/levansucrase/invertase"/>
    <property type="match status" value="1"/>
</dbReference>
<name>A0A5C6GPT8_METRR</name>
<evidence type="ECO:0000313" key="9">
    <source>
        <dbReference type="Proteomes" id="UP000317257"/>
    </source>
</evidence>
<evidence type="ECO:0000256" key="4">
    <source>
        <dbReference type="RuleBase" id="RU362110"/>
    </source>
</evidence>
<keyword evidence="5" id="KW-0732">Signal</keyword>
<evidence type="ECO:0000256" key="5">
    <source>
        <dbReference type="SAM" id="SignalP"/>
    </source>
</evidence>
<dbReference type="GO" id="GO:0000324">
    <property type="term" value="C:fungal-type vacuole"/>
    <property type="evidence" value="ECO:0007669"/>
    <property type="project" value="TreeGrafter"/>
</dbReference>
<dbReference type="PANTHER" id="PTHR42800:SF2">
    <property type="entry name" value="INVERTASE-RELATED"/>
    <property type="match status" value="1"/>
</dbReference>
<dbReference type="InterPro" id="IPR013320">
    <property type="entry name" value="ConA-like_dom_sf"/>
</dbReference>
<dbReference type="GO" id="GO:0005987">
    <property type="term" value="P:sucrose catabolic process"/>
    <property type="evidence" value="ECO:0007669"/>
    <property type="project" value="TreeGrafter"/>
</dbReference>
<keyword evidence="3 4" id="KW-0326">Glycosidase</keyword>
<dbReference type="InterPro" id="IPR018053">
    <property type="entry name" value="Glyco_hydro_32_AS"/>
</dbReference>
<sequence length="590" mass="65466">MQLVGTGVYMALLAALCLESGSLGQDLTATPSSPPSIAQHLGPSVPSDVPVVGDYRGRYRPQVHFSPPKNFMNDPNGMFRDENGTWHLYYQYNPTQNKAGNQHWGHATSQDLYHWTNQPIALFPPRKNVYIFSGSAVIDRDNTSGFFRNKSNGVVAIYTLAECLSDGSPGPQSQAIAYSYDGGFTFIPYDRNPVLDSNSSQFRDPKVVWYQDHWVMVVAYAQEFSIGIFTSPNLIDWTHASNFSHHGLLGLQWECPNLVRMPFYAEDGQRQDDMWTMLVSINPGAPVGGSITEYFPGTFNGTHFEAADSAARIADFGKDNYAGQFFFGVPDNEDPVSMAWASNWQYTQTVPTGQEDWRSAMSLPRRNHLKKLDRVGWKLVSSPFDMQPIMGETLAYNQNLGNEALVIDFSGQASNAIYWEVNVTGLPKSGIPEMATVNFTLLSPTTAEYVRGGYHFGGDTPFYLDRGGAKGFDDVFFTDKFSTNSLFRDNSWSMSGVMDRSILELFLNGGVDSATTTFFATQPLKVLELAASNLPHGARASARVNVLKSSWQEMEDTQDGLVHGNKSMPVQAQRHGYADDVNPSFVLFAR</sequence>
<comment type="similarity">
    <text evidence="1 4">Belongs to the glycosyl hydrolase 32 family.</text>
</comment>
<dbReference type="InterPro" id="IPR023296">
    <property type="entry name" value="Glyco_hydro_beta-prop_sf"/>
</dbReference>
<dbReference type="CDD" id="cd18622">
    <property type="entry name" value="GH32_Inu-like"/>
    <property type="match status" value="1"/>
</dbReference>
<feature type="signal peptide" evidence="5">
    <location>
        <begin position="1"/>
        <end position="24"/>
    </location>
</feature>
<accession>A0A5C6GPT8</accession>
<gene>
    <name evidence="8" type="ORF">ED733_008478</name>
</gene>
<feature type="domain" description="Glycosyl hydrolase family 32 N-terminal" evidence="6">
    <location>
        <begin position="64"/>
        <end position="371"/>
    </location>
</feature>
<protein>
    <recommendedName>
        <fullName evidence="10">Invertase</fullName>
    </recommendedName>
</protein>
<organism evidence="8 9">
    <name type="scientific">Metarhizium rileyi (strain RCEF 4871)</name>
    <name type="common">Nomuraea rileyi</name>
    <dbReference type="NCBI Taxonomy" id="1649241"/>
    <lineage>
        <taxon>Eukaryota</taxon>
        <taxon>Fungi</taxon>
        <taxon>Dikarya</taxon>
        <taxon>Ascomycota</taxon>
        <taxon>Pezizomycotina</taxon>
        <taxon>Sordariomycetes</taxon>
        <taxon>Hypocreomycetidae</taxon>
        <taxon>Hypocreales</taxon>
        <taxon>Clavicipitaceae</taxon>
        <taxon>Metarhizium</taxon>
    </lineage>
</organism>
<dbReference type="InterPro" id="IPR013189">
    <property type="entry name" value="Glyco_hydro_32_C"/>
</dbReference>
<dbReference type="FunFam" id="2.115.10.20:FF:000002">
    <property type="entry name" value="Invertase 2"/>
    <property type="match status" value="1"/>
</dbReference>
<dbReference type="EMBL" id="SBHS01000001">
    <property type="protein sequence ID" value="TWU79031.1"/>
    <property type="molecule type" value="Genomic_DNA"/>
</dbReference>
<dbReference type="PROSITE" id="PS00609">
    <property type="entry name" value="GLYCOSYL_HYDROL_F32"/>
    <property type="match status" value="1"/>
</dbReference>
<evidence type="ECO:0000259" key="7">
    <source>
        <dbReference type="Pfam" id="PF08244"/>
    </source>
</evidence>
<dbReference type="PANTHER" id="PTHR42800">
    <property type="entry name" value="EXOINULINASE INUD (AFU_ORTHOLOGUE AFUA_5G00480)"/>
    <property type="match status" value="1"/>
</dbReference>
<dbReference type="Gene3D" id="2.60.120.560">
    <property type="entry name" value="Exo-inulinase, domain 1"/>
    <property type="match status" value="1"/>
</dbReference>
<dbReference type="Proteomes" id="UP000317257">
    <property type="component" value="Unassembled WGS sequence"/>
</dbReference>
<dbReference type="Pfam" id="PF08244">
    <property type="entry name" value="Glyco_hydro_32C"/>
    <property type="match status" value="1"/>
</dbReference>
<dbReference type="Gene3D" id="2.115.10.20">
    <property type="entry name" value="Glycosyl hydrolase domain, family 43"/>
    <property type="match status" value="1"/>
</dbReference>
<feature type="chain" id="PRO_5023021563" description="Invertase" evidence="5">
    <location>
        <begin position="25"/>
        <end position="590"/>
    </location>
</feature>
<proteinExistence type="inferred from homology"/>
<evidence type="ECO:0008006" key="10">
    <source>
        <dbReference type="Google" id="ProtNLM"/>
    </source>
</evidence>
<dbReference type="SUPFAM" id="SSF49899">
    <property type="entry name" value="Concanavalin A-like lectins/glucanases"/>
    <property type="match status" value="1"/>
</dbReference>
<dbReference type="InterPro" id="IPR001362">
    <property type="entry name" value="Glyco_hydro_32"/>
</dbReference>
<evidence type="ECO:0000256" key="1">
    <source>
        <dbReference type="ARBA" id="ARBA00009902"/>
    </source>
</evidence>